<dbReference type="Gene3D" id="3.30.530.20">
    <property type="match status" value="1"/>
</dbReference>
<dbReference type="InterPro" id="IPR019587">
    <property type="entry name" value="Polyketide_cyclase/dehydratase"/>
</dbReference>
<accession>A0A562IXG3</accession>
<keyword evidence="2" id="KW-1185">Reference proteome</keyword>
<dbReference type="Proteomes" id="UP000321490">
    <property type="component" value="Unassembled WGS sequence"/>
</dbReference>
<evidence type="ECO:0000313" key="2">
    <source>
        <dbReference type="Proteomes" id="UP000321490"/>
    </source>
</evidence>
<dbReference type="Pfam" id="PF10604">
    <property type="entry name" value="Polyketide_cyc2"/>
    <property type="match status" value="1"/>
</dbReference>
<sequence length="148" mass="16002">MGQVVATTERIVHAPAEQVRAALVDYTVTRPRILPEQYSEYRVDAGGQGAGTRVHWRLQATSKRVRVQDVTVSEAPDGSLVETDANSSMITTWRVHRADEGVSTVRVSSAWTGAGGIGGFFERTFAPKGLGRIHAALLDRLEQAVTTG</sequence>
<reference evidence="1 2" key="1">
    <citation type="submission" date="2019-07" db="EMBL/GenBank/DDBJ databases">
        <title>R&amp;d 2014.</title>
        <authorList>
            <person name="Klenk H.-P."/>
        </authorList>
    </citation>
    <scope>NUCLEOTIDE SEQUENCE [LARGE SCALE GENOMIC DNA]</scope>
    <source>
        <strain evidence="1 2">DSM 45764</strain>
    </source>
</reference>
<dbReference type="InterPro" id="IPR023393">
    <property type="entry name" value="START-like_dom_sf"/>
</dbReference>
<dbReference type="EMBL" id="VLKF01000001">
    <property type="protein sequence ID" value="TWH75751.1"/>
    <property type="molecule type" value="Genomic_DNA"/>
</dbReference>
<dbReference type="CDD" id="cd07812">
    <property type="entry name" value="SRPBCC"/>
    <property type="match status" value="1"/>
</dbReference>
<dbReference type="RefSeq" id="WP_153358063.1">
    <property type="nucleotide sequence ID" value="NZ_JABGDC010000002.1"/>
</dbReference>
<name>A0A562IXG3_9ACTN</name>
<dbReference type="PIRSF" id="PIRSF017371">
    <property type="entry name" value="UCP017371"/>
    <property type="match status" value="1"/>
</dbReference>
<evidence type="ECO:0000313" key="1">
    <source>
        <dbReference type="EMBL" id="TWH75751.1"/>
    </source>
</evidence>
<proteinExistence type="predicted"/>
<comment type="caution">
    <text evidence="1">The sequence shown here is derived from an EMBL/GenBank/DDBJ whole genome shotgun (WGS) entry which is preliminary data.</text>
</comment>
<dbReference type="SUPFAM" id="SSF55961">
    <property type="entry name" value="Bet v1-like"/>
    <property type="match status" value="1"/>
</dbReference>
<dbReference type="InterPro" id="IPR014488">
    <property type="entry name" value="UCP017371"/>
</dbReference>
<gene>
    <name evidence="1" type="ORF">JD78_04316</name>
</gene>
<protein>
    <submittedName>
        <fullName evidence="1">Polyketide cyclase/dehydrase/lipid transport protein</fullName>
    </submittedName>
</protein>
<dbReference type="AlphaFoldDB" id="A0A562IXG3"/>
<organism evidence="1 2">
    <name type="scientific">Modestobacter roseus</name>
    <dbReference type="NCBI Taxonomy" id="1181884"/>
    <lineage>
        <taxon>Bacteria</taxon>
        <taxon>Bacillati</taxon>
        <taxon>Actinomycetota</taxon>
        <taxon>Actinomycetes</taxon>
        <taxon>Geodermatophilales</taxon>
        <taxon>Geodermatophilaceae</taxon>
        <taxon>Modestobacter</taxon>
    </lineage>
</organism>
<dbReference type="OrthoDB" id="288089at2"/>